<dbReference type="InterPro" id="IPR001878">
    <property type="entry name" value="Znf_CCHC"/>
</dbReference>
<evidence type="ECO:0000256" key="4">
    <source>
        <dbReference type="ARBA" id="ARBA00022801"/>
    </source>
</evidence>
<evidence type="ECO:0000313" key="19">
    <source>
        <dbReference type="Proteomes" id="UP001054837"/>
    </source>
</evidence>
<feature type="region of interest" description="Disordered" evidence="14">
    <location>
        <begin position="528"/>
        <end position="564"/>
    </location>
</feature>
<evidence type="ECO:0000256" key="8">
    <source>
        <dbReference type="ARBA" id="ARBA00023235"/>
    </source>
</evidence>
<dbReference type="PROSITE" id="PS51192">
    <property type="entry name" value="HELICASE_ATP_BIND_1"/>
    <property type="match status" value="1"/>
</dbReference>
<dbReference type="SUPFAM" id="SSF57756">
    <property type="entry name" value="Retrovirus zinc finger-like domains"/>
    <property type="match status" value="1"/>
</dbReference>
<dbReference type="EMBL" id="BPLQ01013744">
    <property type="protein sequence ID" value="GIY74387.1"/>
    <property type="molecule type" value="Genomic_DNA"/>
</dbReference>
<dbReference type="SUPFAM" id="SSF52540">
    <property type="entry name" value="P-loop containing nucleoside triphosphate hydrolases"/>
    <property type="match status" value="2"/>
</dbReference>
<organism evidence="18 19">
    <name type="scientific">Caerostris darwini</name>
    <dbReference type="NCBI Taxonomy" id="1538125"/>
    <lineage>
        <taxon>Eukaryota</taxon>
        <taxon>Metazoa</taxon>
        <taxon>Ecdysozoa</taxon>
        <taxon>Arthropoda</taxon>
        <taxon>Chelicerata</taxon>
        <taxon>Arachnida</taxon>
        <taxon>Araneae</taxon>
        <taxon>Araneomorphae</taxon>
        <taxon>Entelegynae</taxon>
        <taxon>Araneoidea</taxon>
        <taxon>Araneidae</taxon>
        <taxon>Caerostris</taxon>
    </lineage>
</organism>
<evidence type="ECO:0000256" key="1">
    <source>
        <dbReference type="ARBA" id="ARBA00004123"/>
    </source>
</evidence>
<evidence type="ECO:0000256" key="13">
    <source>
        <dbReference type="PROSITE-ProRule" id="PRU00047"/>
    </source>
</evidence>
<dbReference type="SMART" id="SM00487">
    <property type="entry name" value="DEXDc"/>
    <property type="match status" value="1"/>
</dbReference>
<keyword evidence="9" id="KW-0539">Nucleus</keyword>
<dbReference type="InterPro" id="IPR027417">
    <property type="entry name" value="P-loop_NTPase"/>
</dbReference>
<dbReference type="Pfam" id="PF00271">
    <property type="entry name" value="Helicase_C"/>
    <property type="match status" value="1"/>
</dbReference>
<evidence type="ECO:0000256" key="14">
    <source>
        <dbReference type="SAM" id="MobiDB-lite"/>
    </source>
</evidence>
<dbReference type="Gene3D" id="4.10.60.10">
    <property type="entry name" value="Zinc finger, CCHC-type"/>
    <property type="match status" value="1"/>
</dbReference>
<evidence type="ECO:0000259" key="17">
    <source>
        <dbReference type="PROSITE" id="PS51194"/>
    </source>
</evidence>
<dbReference type="GO" id="GO:0008270">
    <property type="term" value="F:zinc ion binding"/>
    <property type="evidence" value="ECO:0007669"/>
    <property type="project" value="UniProtKB-KW"/>
</dbReference>
<evidence type="ECO:0000256" key="3">
    <source>
        <dbReference type="ARBA" id="ARBA00022741"/>
    </source>
</evidence>
<sequence length="1329" mass="151269">MSEIEKKELKILKLKIKSWESEFFKLKSKKPSKEDIHDSPCDVKDAYRKYWKLKSKIENPTVEIEDHIWSNSLNKCFQKSKNAKGEGNLMKFCERIKQKSNITSNKNYSPRQAFKDTVTEYKNYFSRTDLTSLDENSETNNANITNPTNLDDNLSNADCQVSIPNKISIDKDDLQELDFDIDSISTSDFSKEINELDSEMKIETTKTPMRLIKSQDIHKKFSSASLLYSSINLTNSPKTLHFKQNIDKKWLDRCHENILNNSEEVVASKCSTNEISEKLLNQLQKSTTPSQKSELSDFHATNSEVSDSLQFISDCSYKEFGMKKDNLETPDKSITNVDETYDSVFDSNKCLDKIKRENTCLSNNDIHDANDKDENVSLSNSNLDLLNAKKNELCETEIKKGIKRKLSSISYSSPNVSYKTDRLKKKIAAGTLNENFVSLNIKKKKFSRGHRSVNIKKLKWNKWKKMKQSSNNTGNVPIITGCFKCGQLGHWARQCNVSTTQKETTFSEEDDITDIPLPTLEEATKLAEEATKTGPMRLKNKNSEDNSSKESHSTCLAENEKKQSLSNTNQDYGLTIEEIDIIKDSVKPLYETYNEKLISTPRAVYSALKEMGYSNFRNGQESAVMRVLCGLSTLVVLPTGSGKSLCYQLPAYMYAKHSRSLAIVVSPLVSLMEDQVTGLPSCLHAVCLHSGMTDIQRSNAIKDINDGVAQILLVSPEAIISDYRLSNIISNSSMPPISFVCIDEVHCISQWSHNFRPSYLQLYKVLTKKMGVKCILGLTATATQSTIEDIISNLELKCTNESVIGHTNIPENLNLSVSRDKDKDRALIQLLSGDRFKKCSSIIIYCIRRNETERLAALIRTCMQDEIEPDGESIKKKKTKSKKRCFAWTAEAYHAGLLPSRRRSVQKQFMSGKLRIVIATVAFGMGLDKPDVRAIIHYNMPKNFESYVQEIGRAGRDGLESHCHLFLDSEGNDLYELQKHIHSNSIDRHTLRKLLRRVFVPCKCSSTEKPIDDMVQMNENTSNTCPKHEVAFPINETVQELDVKQENISTLLCYLELHSKQWIEILSPTYATCTIRCYGGSKQMHSIALKNPAIATAIALDAENGKKWEKGANLTFEVVKIASAIGWESSQLKRNLKQLEWNAMKRKTGVIVEFSDLAFHVSAPGNLSDEEMDAVLNFLYNKVVTTEETELQNLKLLFSVFKKYSFPHYWECCDEVNTEYSNELKTAINKYFSRSDVLSEELNDMEKTPIETNKEVDLQYVKSLIKDLICIHQDHNFTGRAIARIFHGIASPCFPSEVWGRVYKFWRCLLHVNFNTILKLANEELRNFK</sequence>
<dbReference type="GO" id="GO:0009378">
    <property type="term" value="F:four-way junction helicase activity"/>
    <property type="evidence" value="ECO:0007669"/>
    <property type="project" value="TreeGrafter"/>
</dbReference>
<dbReference type="Proteomes" id="UP001054837">
    <property type="component" value="Unassembled WGS sequence"/>
</dbReference>
<dbReference type="FunFam" id="3.40.50.300:FF:000772">
    <property type="entry name" value="ATP-dependent DNA helicase Q4"/>
    <property type="match status" value="1"/>
</dbReference>
<dbReference type="Gene3D" id="3.40.50.300">
    <property type="entry name" value="P-loop containing nucleotide triphosphate hydrolases"/>
    <property type="match status" value="2"/>
</dbReference>
<feature type="compositionally biased region" description="Basic and acidic residues" evidence="14">
    <location>
        <begin position="541"/>
        <end position="563"/>
    </location>
</feature>
<keyword evidence="8" id="KW-0413">Isomerase</keyword>
<evidence type="ECO:0000256" key="9">
    <source>
        <dbReference type="ARBA" id="ARBA00023242"/>
    </source>
</evidence>
<dbReference type="InterPro" id="IPR036875">
    <property type="entry name" value="Znf_CCHC_sf"/>
</dbReference>
<evidence type="ECO:0000256" key="2">
    <source>
        <dbReference type="ARBA" id="ARBA00005446"/>
    </source>
</evidence>
<evidence type="ECO:0000259" key="16">
    <source>
        <dbReference type="PROSITE" id="PS51192"/>
    </source>
</evidence>
<keyword evidence="7" id="KW-0238">DNA-binding</keyword>
<dbReference type="GO" id="GO:0005694">
    <property type="term" value="C:chromosome"/>
    <property type="evidence" value="ECO:0007669"/>
    <property type="project" value="TreeGrafter"/>
</dbReference>
<evidence type="ECO:0000313" key="18">
    <source>
        <dbReference type="EMBL" id="GIY74387.1"/>
    </source>
</evidence>
<keyword evidence="19" id="KW-1185">Reference proteome</keyword>
<dbReference type="CDD" id="cd18794">
    <property type="entry name" value="SF2_C_RecQ"/>
    <property type="match status" value="1"/>
</dbReference>
<dbReference type="Gene3D" id="1.10.10.1460">
    <property type="match status" value="1"/>
</dbReference>
<dbReference type="GO" id="GO:0016787">
    <property type="term" value="F:hydrolase activity"/>
    <property type="evidence" value="ECO:0007669"/>
    <property type="project" value="UniProtKB-KW"/>
</dbReference>
<dbReference type="GO" id="GO:0005524">
    <property type="term" value="F:ATP binding"/>
    <property type="evidence" value="ECO:0007669"/>
    <property type="project" value="UniProtKB-KW"/>
</dbReference>
<dbReference type="GO" id="GO:0003677">
    <property type="term" value="F:DNA binding"/>
    <property type="evidence" value="ECO:0007669"/>
    <property type="project" value="UniProtKB-KW"/>
</dbReference>
<dbReference type="Pfam" id="PF00270">
    <property type="entry name" value="DEAD"/>
    <property type="match status" value="1"/>
</dbReference>
<dbReference type="GO" id="GO:0005634">
    <property type="term" value="C:nucleus"/>
    <property type="evidence" value="ECO:0007669"/>
    <property type="project" value="UniProtKB-SubCell"/>
</dbReference>
<feature type="domain" description="Helicase ATP-binding" evidence="16">
    <location>
        <begin position="624"/>
        <end position="800"/>
    </location>
</feature>
<comment type="subcellular location">
    <subcellularLocation>
        <location evidence="1">Nucleus</location>
    </subcellularLocation>
</comment>
<keyword evidence="4" id="KW-0378">Hydrolase</keyword>
<evidence type="ECO:0000256" key="5">
    <source>
        <dbReference type="ARBA" id="ARBA00022806"/>
    </source>
</evidence>
<evidence type="ECO:0000256" key="10">
    <source>
        <dbReference type="ARBA" id="ARBA00034617"/>
    </source>
</evidence>
<feature type="domain" description="CCHC-type" evidence="15">
    <location>
        <begin position="482"/>
        <end position="495"/>
    </location>
</feature>
<comment type="similarity">
    <text evidence="2">Belongs to the helicase family. RecQ subfamily.</text>
</comment>
<dbReference type="PANTHER" id="PTHR13710:SF108">
    <property type="entry name" value="ATP-DEPENDENT DNA HELICASE Q4"/>
    <property type="match status" value="1"/>
</dbReference>
<comment type="caution">
    <text evidence="18">The sequence shown here is derived from an EMBL/GenBank/DDBJ whole genome shotgun (WGS) entry which is preliminary data.</text>
</comment>
<dbReference type="CDD" id="cd18018">
    <property type="entry name" value="DEXHc_RecQ4-like"/>
    <property type="match status" value="1"/>
</dbReference>
<evidence type="ECO:0000256" key="11">
    <source>
        <dbReference type="ARBA" id="ARBA00034808"/>
    </source>
</evidence>
<evidence type="ECO:0000256" key="7">
    <source>
        <dbReference type="ARBA" id="ARBA00023125"/>
    </source>
</evidence>
<keyword evidence="5 18" id="KW-0347">Helicase</keyword>
<gene>
    <name evidence="18" type="primary">Recql4</name>
    <name evidence="18" type="ORF">CDAR_265661</name>
</gene>
<comment type="catalytic activity">
    <reaction evidence="10">
        <text>Couples ATP hydrolysis with the unwinding of duplex DNA by translocating in the 3'-5' direction.</text>
        <dbReference type="EC" id="5.6.2.4"/>
    </reaction>
</comment>
<accession>A0AAV4VVJ9</accession>
<keyword evidence="13" id="KW-0862">Zinc</keyword>
<comment type="catalytic activity">
    <reaction evidence="12">
        <text>ATP + H2O = ADP + phosphate + H(+)</text>
        <dbReference type="Rhea" id="RHEA:13065"/>
        <dbReference type="ChEBI" id="CHEBI:15377"/>
        <dbReference type="ChEBI" id="CHEBI:15378"/>
        <dbReference type="ChEBI" id="CHEBI:30616"/>
        <dbReference type="ChEBI" id="CHEBI:43474"/>
        <dbReference type="ChEBI" id="CHEBI:456216"/>
    </reaction>
</comment>
<dbReference type="SMART" id="SM00343">
    <property type="entry name" value="ZnF_C2HC"/>
    <property type="match status" value="1"/>
</dbReference>
<keyword evidence="6" id="KW-0067">ATP-binding</keyword>
<dbReference type="GO" id="GO:0000724">
    <property type="term" value="P:double-strand break repair via homologous recombination"/>
    <property type="evidence" value="ECO:0007669"/>
    <property type="project" value="TreeGrafter"/>
</dbReference>
<dbReference type="InterPro" id="IPR014001">
    <property type="entry name" value="Helicase_ATP-bd"/>
</dbReference>
<dbReference type="PROSITE" id="PS51194">
    <property type="entry name" value="HELICASE_CTER"/>
    <property type="match status" value="1"/>
</dbReference>
<dbReference type="FunFam" id="3.40.50.300:FF:001084">
    <property type="entry name" value="RecQ like helicase 4"/>
    <property type="match status" value="1"/>
</dbReference>
<protein>
    <recommendedName>
        <fullName evidence="11">DNA 3'-5' helicase</fullName>
        <ecNumber evidence="11">5.6.2.4</ecNumber>
    </recommendedName>
</protein>
<dbReference type="PROSITE" id="PS50158">
    <property type="entry name" value="ZF_CCHC"/>
    <property type="match status" value="1"/>
</dbReference>
<dbReference type="GO" id="GO:0043138">
    <property type="term" value="F:3'-5' DNA helicase activity"/>
    <property type="evidence" value="ECO:0007669"/>
    <property type="project" value="UniProtKB-EC"/>
</dbReference>
<keyword evidence="13" id="KW-0479">Metal-binding</keyword>
<evidence type="ECO:0000259" key="15">
    <source>
        <dbReference type="PROSITE" id="PS50158"/>
    </source>
</evidence>
<dbReference type="InterPro" id="IPR011545">
    <property type="entry name" value="DEAD/DEAH_box_helicase_dom"/>
</dbReference>
<keyword evidence="3" id="KW-0547">Nucleotide-binding</keyword>
<dbReference type="Pfam" id="PF00098">
    <property type="entry name" value="zf-CCHC"/>
    <property type="match status" value="1"/>
</dbReference>
<keyword evidence="13" id="KW-0863">Zinc-finger</keyword>
<feature type="domain" description="Helicase C-terminal" evidence="17">
    <location>
        <begin position="822"/>
        <end position="999"/>
    </location>
</feature>
<evidence type="ECO:0000256" key="12">
    <source>
        <dbReference type="ARBA" id="ARBA00049360"/>
    </source>
</evidence>
<dbReference type="PANTHER" id="PTHR13710">
    <property type="entry name" value="DNA HELICASE RECQ FAMILY MEMBER"/>
    <property type="match status" value="1"/>
</dbReference>
<reference evidence="18 19" key="1">
    <citation type="submission" date="2021-06" db="EMBL/GenBank/DDBJ databases">
        <title>Caerostris darwini draft genome.</title>
        <authorList>
            <person name="Kono N."/>
            <person name="Arakawa K."/>
        </authorList>
    </citation>
    <scope>NUCLEOTIDE SEQUENCE [LARGE SCALE GENOMIC DNA]</scope>
</reference>
<dbReference type="SMART" id="SM00490">
    <property type="entry name" value="HELICc"/>
    <property type="match status" value="1"/>
</dbReference>
<evidence type="ECO:0000256" key="6">
    <source>
        <dbReference type="ARBA" id="ARBA00022840"/>
    </source>
</evidence>
<name>A0AAV4VVJ9_9ARAC</name>
<dbReference type="EC" id="5.6.2.4" evidence="11"/>
<dbReference type="GO" id="GO:0005737">
    <property type="term" value="C:cytoplasm"/>
    <property type="evidence" value="ECO:0007669"/>
    <property type="project" value="TreeGrafter"/>
</dbReference>
<dbReference type="InterPro" id="IPR001650">
    <property type="entry name" value="Helicase_C-like"/>
</dbReference>
<proteinExistence type="inferred from homology"/>